<protein>
    <submittedName>
        <fullName evidence="5">ABC transporter substrate-binding protein</fullName>
    </submittedName>
</protein>
<dbReference type="InterPro" id="IPR006059">
    <property type="entry name" value="SBP"/>
</dbReference>
<dbReference type="EMBL" id="LWQS01000070">
    <property type="protein sequence ID" value="OAN44258.1"/>
    <property type="molecule type" value="Genomic_DNA"/>
</dbReference>
<feature type="chain" id="PRO_5008091775" evidence="4">
    <location>
        <begin position="29"/>
        <end position="426"/>
    </location>
</feature>
<evidence type="ECO:0000313" key="6">
    <source>
        <dbReference type="Proteomes" id="UP000078287"/>
    </source>
</evidence>
<feature type="signal peptide" evidence="4">
    <location>
        <begin position="1"/>
        <end position="28"/>
    </location>
</feature>
<reference evidence="5 6" key="1">
    <citation type="submission" date="2016-04" db="EMBL/GenBank/DDBJ databases">
        <title>Chloroflexus islandicus sp. nov., a thermophilic filamentous anoxygenic phototrophic bacterium from geyser Strokkur (Iceland).</title>
        <authorList>
            <person name="Gaisin V.A."/>
            <person name="Kalashnikov A.M."/>
            <person name="Sukhacheva M.V."/>
            <person name="Grouzdev D.S."/>
            <person name="Ivanov T.M."/>
            <person name="Kuznetsov B."/>
            <person name="Gorlenko V.M."/>
        </authorList>
    </citation>
    <scope>NUCLEOTIDE SEQUENCE [LARGE SCALE GENOMIC DNA]</scope>
    <source>
        <strain evidence="6">isl-2</strain>
    </source>
</reference>
<evidence type="ECO:0000256" key="2">
    <source>
        <dbReference type="ARBA" id="ARBA00022448"/>
    </source>
</evidence>
<evidence type="ECO:0000256" key="3">
    <source>
        <dbReference type="ARBA" id="ARBA00022729"/>
    </source>
</evidence>
<evidence type="ECO:0000256" key="1">
    <source>
        <dbReference type="ARBA" id="ARBA00008520"/>
    </source>
</evidence>
<proteinExistence type="inferred from homology"/>
<sequence length="426" mass="46793">MRCQFLFRRLLLLWLLVFISCSAPPASAPLNRSDRVILRLWHAWPAAEGRVLQTLVDQFNQTHPQWQIIVQARPAVSLPMDVATAVNEGGGPHLVIVQSHTLGMLVSAGALRPLDDLISASELNSLIPAATGAARVTVGDQPTLFGLPISFDTLALYYNRANVLQPPGSVEELLLTGRALTDRERVPPVWGFAYNLALDRTIGYLYAFGGRVFDENGAVVLGDGGRAGAERWLAWLSELYRDERVLATLDGVVVDRVLQAREAIMTIDWAHAQAEYRAIWNDQLGVTPLPKLNATDRPPQPYVQADVIVVNARLTDQAEQAAAQAFMRFMIEVSSQRALLAAGRQPTQLALQLSDTDLDDRVQLAAARAFRAQAQQGLPMPADRLANEVVWTTLVDMHLSAVRGLLTPEQAVTIADEILRSRFAPP</sequence>
<dbReference type="STRING" id="1707952.A6A03_17425"/>
<dbReference type="Proteomes" id="UP000078287">
    <property type="component" value="Unassembled WGS sequence"/>
</dbReference>
<dbReference type="OrthoDB" id="383712at2"/>
<dbReference type="Pfam" id="PF13416">
    <property type="entry name" value="SBP_bac_8"/>
    <property type="match status" value="1"/>
</dbReference>
<organism evidence="5 6">
    <name type="scientific">Chloroflexus islandicus</name>
    <dbReference type="NCBI Taxonomy" id="1707952"/>
    <lineage>
        <taxon>Bacteria</taxon>
        <taxon>Bacillati</taxon>
        <taxon>Chloroflexota</taxon>
        <taxon>Chloroflexia</taxon>
        <taxon>Chloroflexales</taxon>
        <taxon>Chloroflexineae</taxon>
        <taxon>Chloroflexaceae</taxon>
        <taxon>Chloroflexus</taxon>
    </lineage>
</organism>
<dbReference type="SUPFAM" id="SSF53850">
    <property type="entry name" value="Periplasmic binding protein-like II"/>
    <property type="match status" value="1"/>
</dbReference>
<keyword evidence="6" id="KW-1185">Reference proteome</keyword>
<dbReference type="PROSITE" id="PS51257">
    <property type="entry name" value="PROKAR_LIPOPROTEIN"/>
    <property type="match status" value="1"/>
</dbReference>
<accession>A0A178M895</accession>
<dbReference type="AlphaFoldDB" id="A0A178M895"/>
<evidence type="ECO:0000256" key="4">
    <source>
        <dbReference type="SAM" id="SignalP"/>
    </source>
</evidence>
<comment type="similarity">
    <text evidence="1">Belongs to the bacterial solute-binding protein 1 family.</text>
</comment>
<dbReference type="PANTHER" id="PTHR30061">
    <property type="entry name" value="MALTOSE-BINDING PERIPLASMIC PROTEIN"/>
    <property type="match status" value="1"/>
</dbReference>
<keyword evidence="3 4" id="KW-0732">Signal</keyword>
<dbReference type="GO" id="GO:1901982">
    <property type="term" value="F:maltose binding"/>
    <property type="evidence" value="ECO:0007669"/>
    <property type="project" value="TreeGrafter"/>
</dbReference>
<dbReference type="GO" id="GO:0015768">
    <property type="term" value="P:maltose transport"/>
    <property type="evidence" value="ECO:0007669"/>
    <property type="project" value="TreeGrafter"/>
</dbReference>
<dbReference type="GO" id="GO:0042956">
    <property type="term" value="P:maltodextrin transmembrane transport"/>
    <property type="evidence" value="ECO:0007669"/>
    <property type="project" value="TreeGrafter"/>
</dbReference>
<comment type="caution">
    <text evidence="5">The sequence shown here is derived from an EMBL/GenBank/DDBJ whole genome shotgun (WGS) entry which is preliminary data.</text>
</comment>
<dbReference type="PANTHER" id="PTHR30061:SF50">
    <property type="entry name" value="MALTOSE_MALTODEXTRIN-BINDING PERIPLASMIC PROTEIN"/>
    <property type="match status" value="1"/>
</dbReference>
<evidence type="ECO:0000313" key="5">
    <source>
        <dbReference type="EMBL" id="OAN44258.1"/>
    </source>
</evidence>
<dbReference type="Gene3D" id="3.40.190.10">
    <property type="entry name" value="Periplasmic binding protein-like II"/>
    <property type="match status" value="2"/>
</dbReference>
<dbReference type="GO" id="GO:0055052">
    <property type="term" value="C:ATP-binding cassette (ABC) transporter complex, substrate-binding subunit-containing"/>
    <property type="evidence" value="ECO:0007669"/>
    <property type="project" value="TreeGrafter"/>
</dbReference>
<dbReference type="RefSeq" id="WP_066789562.1">
    <property type="nucleotide sequence ID" value="NZ_LWQS01000070.1"/>
</dbReference>
<name>A0A178M895_9CHLR</name>
<keyword evidence="2" id="KW-0813">Transport</keyword>
<gene>
    <name evidence="5" type="ORF">A6A03_17425</name>
</gene>